<dbReference type="OrthoDB" id="1750606at2759"/>
<name>A0A2P5AZS2_PARAD</name>
<keyword evidence="1" id="KW-0862">Zinc</keyword>
<keyword evidence="1" id="KW-0863">Zinc-finger</keyword>
<dbReference type="EMBL" id="JXTB01000401">
    <property type="protein sequence ID" value="PON42038.1"/>
    <property type="molecule type" value="Genomic_DNA"/>
</dbReference>
<evidence type="ECO:0000313" key="4">
    <source>
        <dbReference type="EMBL" id="PON42038.1"/>
    </source>
</evidence>
<feature type="compositionally biased region" description="Basic and acidic residues" evidence="2">
    <location>
        <begin position="328"/>
        <end position="342"/>
    </location>
</feature>
<dbReference type="Pfam" id="PF14392">
    <property type="entry name" value="zf-CCHC_4"/>
    <property type="match status" value="1"/>
</dbReference>
<dbReference type="Proteomes" id="UP000237105">
    <property type="component" value="Unassembled WGS sequence"/>
</dbReference>
<dbReference type="PROSITE" id="PS50158">
    <property type="entry name" value="ZF_CCHC"/>
    <property type="match status" value="1"/>
</dbReference>
<feature type="region of interest" description="Disordered" evidence="2">
    <location>
        <begin position="320"/>
        <end position="342"/>
    </location>
</feature>
<dbReference type="GO" id="GO:0008270">
    <property type="term" value="F:zinc ion binding"/>
    <property type="evidence" value="ECO:0007669"/>
    <property type="project" value="UniProtKB-KW"/>
</dbReference>
<gene>
    <name evidence="4" type="ORF">PanWU01x14_285070</name>
</gene>
<dbReference type="AlphaFoldDB" id="A0A2P5AZS2"/>
<feature type="domain" description="CCHC-type" evidence="3">
    <location>
        <begin position="146"/>
        <end position="161"/>
    </location>
</feature>
<dbReference type="PANTHER" id="PTHR31286">
    <property type="entry name" value="GLYCINE-RICH CELL WALL STRUCTURAL PROTEIN 1.8-LIKE"/>
    <property type="match status" value="1"/>
</dbReference>
<feature type="region of interest" description="Disordered" evidence="2">
    <location>
        <begin position="217"/>
        <end position="236"/>
    </location>
</feature>
<dbReference type="InterPro" id="IPR001878">
    <property type="entry name" value="Znf_CCHC"/>
</dbReference>
<comment type="caution">
    <text evidence="4">The sequence shown here is derived from an EMBL/GenBank/DDBJ whole genome shotgun (WGS) entry which is preliminary data.</text>
</comment>
<dbReference type="GO" id="GO:0003676">
    <property type="term" value="F:nucleic acid binding"/>
    <property type="evidence" value="ECO:0007669"/>
    <property type="project" value="InterPro"/>
</dbReference>
<evidence type="ECO:0000256" key="1">
    <source>
        <dbReference type="PROSITE-ProRule" id="PRU00047"/>
    </source>
</evidence>
<dbReference type="InterPro" id="IPR040256">
    <property type="entry name" value="At4g02000-like"/>
</dbReference>
<keyword evidence="5" id="KW-1185">Reference proteome</keyword>
<proteinExistence type="predicted"/>
<dbReference type="InterPro" id="IPR025836">
    <property type="entry name" value="Zn_knuckle_CX2CX4HX4C"/>
</dbReference>
<organism evidence="4 5">
    <name type="scientific">Parasponia andersonii</name>
    <name type="common">Sponia andersonii</name>
    <dbReference type="NCBI Taxonomy" id="3476"/>
    <lineage>
        <taxon>Eukaryota</taxon>
        <taxon>Viridiplantae</taxon>
        <taxon>Streptophyta</taxon>
        <taxon>Embryophyta</taxon>
        <taxon>Tracheophyta</taxon>
        <taxon>Spermatophyta</taxon>
        <taxon>Magnoliopsida</taxon>
        <taxon>eudicotyledons</taxon>
        <taxon>Gunneridae</taxon>
        <taxon>Pentapetalae</taxon>
        <taxon>rosids</taxon>
        <taxon>fabids</taxon>
        <taxon>Rosales</taxon>
        <taxon>Cannabaceae</taxon>
        <taxon>Parasponia</taxon>
    </lineage>
</organism>
<dbReference type="PANTHER" id="PTHR31286:SF167">
    <property type="entry name" value="OS09G0268800 PROTEIN"/>
    <property type="match status" value="1"/>
</dbReference>
<evidence type="ECO:0000259" key="3">
    <source>
        <dbReference type="PROSITE" id="PS50158"/>
    </source>
</evidence>
<reference evidence="5" key="1">
    <citation type="submission" date="2016-06" db="EMBL/GenBank/DDBJ databases">
        <title>Parallel loss of symbiosis genes in relatives of nitrogen-fixing non-legume Parasponia.</title>
        <authorList>
            <person name="Van Velzen R."/>
            <person name="Holmer R."/>
            <person name="Bu F."/>
            <person name="Rutten L."/>
            <person name="Van Zeijl A."/>
            <person name="Liu W."/>
            <person name="Santuari L."/>
            <person name="Cao Q."/>
            <person name="Sharma T."/>
            <person name="Shen D."/>
            <person name="Roswanjaya Y."/>
            <person name="Wardhani T."/>
            <person name="Kalhor M.S."/>
            <person name="Jansen J."/>
            <person name="Van den Hoogen J."/>
            <person name="Gungor B."/>
            <person name="Hartog M."/>
            <person name="Hontelez J."/>
            <person name="Verver J."/>
            <person name="Yang W.-C."/>
            <person name="Schijlen E."/>
            <person name="Repin R."/>
            <person name="Schilthuizen M."/>
            <person name="Schranz E."/>
            <person name="Heidstra R."/>
            <person name="Miyata K."/>
            <person name="Fedorova E."/>
            <person name="Kohlen W."/>
            <person name="Bisseling T."/>
            <person name="Smit S."/>
            <person name="Geurts R."/>
        </authorList>
    </citation>
    <scope>NUCLEOTIDE SEQUENCE [LARGE SCALE GENOMIC DNA]</scope>
    <source>
        <strain evidence="5">cv. WU1-14</strain>
    </source>
</reference>
<evidence type="ECO:0000256" key="2">
    <source>
        <dbReference type="SAM" id="MobiDB-lite"/>
    </source>
</evidence>
<protein>
    <submittedName>
        <fullName evidence="4">Zinc knuckle CX2CX4HX4C</fullName>
    </submittedName>
</protein>
<dbReference type="STRING" id="3476.A0A2P5AZS2"/>
<keyword evidence="1" id="KW-0479">Metal-binding</keyword>
<evidence type="ECO:0000313" key="5">
    <source>
        <dbReference type="Proteomes" id="UP000237105"/>
    </source>
</evidence>
<accession>A0A2P5AZS2</accession>
<sequence length="342" mass="39374">MRSVWRVPYEFYVEQLGSNNVFAFHFRSEDDRLRVFSGGPWSFGGQPISLVKPKGIREIDRMDFYQVSFWIQILNVPIACMTNDCAVFLGKLIGDLEDVEIKCAWMRVRVKIDVRKPLQRGVRVEMEELNREVSLLLQYEHLPEFCFGCGIIGHRARECTRTTNDDPGYLASEKRRYRAWMRATVPLLQSREREGFSTPRKSRDKYFTKSSSRSFREVVSDESGSDGDGDIHPGERRELEEELAISLARRPRVISDTETVQIPVIEKISSAVTTASANSGTADVVGQRHLTQILEDDSLISWDIMLIDPSKQLDSNLEEFNVAQSEEQSSKDHLFQKERDQR</sequence>